<reference evidence="1 2" key="1">
    <citation type="journal article" date="2019" name="Genome Biol. Evol.">
        <title>Insights into the evolution of the New World diploid cottons (Gossypium, subgenus Houzingenia) based on genome sequencing.</title>
        <authorList>
            <person name="Grover C.E."/>
            <person name="Arick M.A. 2nd"/>
            <person name="Thrash A."/>
            <person name="Conover J.L."/>
            <person name="Sanders W.S."/>
            <person name="Peterson D.G."/>
            <person name="Frelichowski J.E."/>
            <person name="Scheffler J.A."/>
            <person name="Scheffler B.E."/>
            <person name="Wendel J.F."/>
        </authorList>
    </citation>
    <scope>NUCLEOTIDE SEQUENCE [LARGE SCALE GENOMIC DNA]</scope>
    <source>
        <strain evidence="1">157</strain>
        <tissue evidence="1">Leaf</tissue>
    </source>
</reference>
<evidence type="ECO:0000313" key="2">
    <source>
        <dbReference type="Proteomes" id="UP000593572"/>
    </source>
</evidence>
<dbReference type="AlphaFoldDB" id="A0A7J8NLN8"/>
<comment type="caution">
    <text evidence="1">The sequence shown here is derived from an EMBL/GenBank/DDBJ whole genome shotgun (WGS) entry which is preliminary data.</text>
</comment>
<gene>
    <name evidence="1" type="ORF">Golob_024644</name>
</gene>
<dbReference type="EMBL" id="JABEZX010356948">
    <property type="protein sequence ID" value="MBA0577732.1"/>
    <property type="molecule type" value="Genomic_DNA"/>
</dbReference>
<organism evidence="1 2">
    <name type="scientific">Gossypium lobatum</name>
    <dbReference type="NCBI Taxonomy" id="34289"/>
    <lineage>
        <taxon>Eukaryota</taxon>
        <taxon>Viridiplantae</taxon>
        <taxon>Streptophyta</taxon>
        <taxon>Embryophyta</taxon>
        <taxon>Tracheophyta</taxon>
        <taxon>Spermatophyta</taxon>
        <taxon>Magnoliopsida</taxon>
        <taxon>eudicotyledons</taxon>
        <taxon>Gunneridae</taxon>
        <taxon>Pentapetalae</taxon>
        <taxon>rosids</taxon>
        <taxon>malvids</taxon>
        <taxon>Malvales</taxon>
        <taxon>Malvaceae</taxon>
        <taxon>Malvoideae</taxon>
        <taxon>Gossypium</taxon>
    </lineage>
</organism>
<protein>
    <submittedName>
        <fullName evidence="1">Uncharacterized protein</fullName>
    </submittedName>
</protein>
<name>A0A7J8NLN8_9ROSI</name>
<proteinExistence type="predicted"/>
<evidence type="ECO:0000313" key="1">
    <source>
        <dbReference type="EMBL" id="MBA0577732.1"/>
    </source>
</evidence>
<sequence>MEAQDTHFPSGECTITLKDVALQLNLPLDGLVVTGSVVIPGRAQRRQRKIHLSIHPEDAKVPLIVYTMVEKHESDRVMQQTRLPVQSTCLDPESPTSHIYYWWTQGVGNFIKKGHDECPNNVGQKEVQ</sequence>
<accession>A0A7J8NLN8</accession>
<dbReference type="Proteomes" id="UP000593572">
    <property type="component" value="Unassembled WGS sequence"/>
</dbReference>
<keyword evidence="2" id="KW-1185">Reference proteome</keyword>